<dbReference type="EMBL" id="FOMX01000004">
    <property type="protein sequence ID" value="SFD79476.1"/>
    <property type="molecule type" value="Genomic_DNA"/>
</dbReference>
<evidence type="ECO:0000313" key="1">
    <source>
        <dbReference type="EMBL" id="SFD79476.1"/>
    </source>
</evidence>
<name>A0A1I1V8Z1_9BACT</name>
<keyword evidence="2" id="KW-1185">Reference proteome</keyword>
<dbReference type="AlphaFoldDB" id="A0A1I1V8Z1"/>
<evidence type="ECO:0000313" key="2">
    <source>
        <dbReference type="Proteomes" id="UP000199400"/>
    </source>
</evidence>
<dbReference type="Proteomes" id="UP000199400">
    <property type="component" value="Unassembled WGS sequence"/>
</dbReference>
<dbReference type="STRING" id="54.SAMN02745121_01633"/>
<accession>A0A1I1V8Z1</accession>
<sequence>MGPQGQTAARGGFVAGNLPLPRGPCFPRPVSLGSPRWTAVRAFLGRHAYVALAAGALLVLTRTVDFAPPPLVRADPSARGGAGEPVAVQEFSPELRNPRVVQLRLVLRRYDDPALPVKADDHALDDRGDVLSSPLVTAVVGTEAAVDQKIALEGGDLQVRLGLRATPRLSLGDATTLEHTLEVRSERTGWRGHPEIPVFIAGGTLGDLDGRGQRWVFTVDDHLFSLDLEAVRPAGPV</sequence>
<reference evidence="2" key="1">
    <citation type="submission" date="2016-10" db="EMBL/GenBank/DDBJ databases">
        <authorList>
            <person name="Varghese N."/>
            <person name="Submissions S."/>
        </authorList>
    </citation>
    <scope>NUCLEOTIDE SEQUENCE [LARGE SCALE GENOMIC DNA]</scope>
    <source>
        <strain evidence="2">ATCC 25963</strain>
    </source>
</reference>
<organism evidence="1 2">
    <name type="scientific">Nannocystis exedens</name>
    <dbReference type="NCBI Taxonomy" id="54"/>
    <lineage>
        <taxon>Bacteria</taxon>
        <taxon>Pseudomonadati</taxon>
        <taxon>Myxococcota</taxon>
        <taxon>Polyangia</taxon>
        <taxon>Nannocystales</taxon>
        <taxon>Nannocystaceae</taxon>
        <taxon>Nannocystis</taxon>
    </lineage>
</organism>
<proteinExistence type="predicted"/>
<gene>
    <name evidence="1" type="ORF">SAMN02745121_01633</name>
</gene>
<protein>
    <submittedName>
        <fullName evidence="1">Uncharacterized protein</fullName>
    </submittedName>
</protein>